<keyword evidence="2" id="KW-1185">Reference proteome</keyword>
<dbReference type="Proteomes" id="UP001164746">
    <property type="component" value="Chromosome 13"/>
</dbReference>
<reference evidence="1" key="1">
    <citation type="submission" date="2022-11" db="EMBL/GenBank/DDBJ databases">
        <title>Centuries of genome instability and evolution in soft-shell clam transmissible cancer (bioRxiv).</title>
        <authorList>
            <person name="Hart S.F.M."/>
            <person name="Yonemitsu M.A."/>
            <person name="Giersch R.M."/>
            <person name="Beal B.F."/>
            <person name="Arriagada G."/>
            <person name="Davis B.W."/>
            <person name="Ostrander E.A."/>
            <person name="Goff S.P."/>
            <person name="Metzger M.J."/>
        </authorList>
    </citation>
    <scope>NUCLEOTIDE SEQUENCE</scope>
    <source>
        <strain evidence="1">MELC-2E11</strain>
        <tissue evidence="1">Siphon/mantle</tissue>
    </source>
</reference>
<protein>
    <recommendedName>
        <fullName evidence="3">Reverse transcriptase</fullName>
    </recommendedName>
</protein>
<organism evidence="1 2">
    <name type="scientific">Mya arenaria</name>
    <name type="common">Soft-shell clam</name>
    <dbReference type="NCBI Taxonomy" id="6604"/>
    <lineage>
        <taxon>Eukaryota</taxon>
        <taxon>Metazoa</taxon>
        <taxon>Spiralia</taxon>
        <taxon>Lophotrochozoa</taxon>
        <taxon>Mollusca</taxon>
        <taxon>Bivalvia</taxon>
        <taxon>Autobranchia</taxon>
        <taxon>Heteroconchia</taxon>
        <taxon>Euheterodonta</taxon>
        <taxon>Imparidentia</taxon>
        <taxon>Neoheterodontei</taxon>
        <taxon>Myida</taxon>
        <taxon>Myoidea</taxon>
        <taxon>Myidae</taxon>
        <taxon>Mya</taxon>
    </lineage>
</organism>
<evidence type="ECO:0000313" key="1">
    <source>
        <dbReference type="EMBL" id="WAR23391.1"/>
    </source>
</evidence>
<dbReference type="EMBL" id="CP111024">
    <property type="protein sequence ID" value="WAR23391.1"/>
    <property type="molecule type" value="Genomic_DNA"/>
</dbReference>
<sequence length="113" mass="12758">MEDIHFTTPGIEELLLNLNLSKGPDPDLVPSLAKTCPANYRPVSLACIVCKTIRHIVLSQIINHIDHENISDSFQKGFGAKYSCETQLLNTVENLSRQLEKRHTTDLLILEFQ</sequence>
<evidence type="ECO:0008006" key="3">
    <source>
        <dbReference type="Google" id="ProtNLM"/>
    </source>
</evidence>
<proteinExistence type="predicted"/>
<evidence type="ECO:0000313" key="2">
    <source>
        <dbReference type="Proteomes" id="UP001164746"/>
    </source>
</evidence>
<name>A0ABY7FRQ1_MYAAR</name>
<accession>A0ABY7FRQ1</accession>
<gene>
    <name evidence="1" type="ORF">MAR_037060</name>
</gene>